<feature type="transmembrane region" description="Helical" evidence="2">
    <location>
        <begin position="256"/>
        <end position="276"/>
    </location>
</feature>
<dbReference type="Proteomes" id="UP001497453">
    <property type="component" value="Chromosome 9"/>
</dbReference>
<feature type="domain" description="ThuA-like" evidence="3">
    <location>
        <begin position="4"/>
        <end position="204"/>
    </location>
</feature>
<sequence>MKDQGSRYNIQFDNTEDKTWFSDGRINQYDALVFLDNTGEVLDDEGQIAFQDYVNAGGNFVGIHSASDCLTNSSFFEKELGAHFDYHPEITNATVNVLDHSHPSTSLLPDRWQVFDEMYNFKSDPRSLGAVVLLSADESTYSDPGPRKFDQGTPHPTAWFQEHGAGVEEGGIQGRSFYTSLGHTNETWQDDLFLSHVMGGISWVLQSNTTRVANSSAQIGSGSSTATPASTGPLSTSSGSAATDVPSPSGAQPITLAWMSAPFVLAVIAIGVSVMFQ</sequence>
<dbReference type="EMBL" id="OZ037952">
    <property type="protein sequence ID" value="CAL1716024.1"/>
    <property type="molecule type" value="Genomic_DNA"/>
</dbReference>
<dbReference type="SUPFAM" id="SSF52317">
    <property type="entry name" value="Class I glutamine amidotransferase-like"/>
    <property type="match status" value="1"/>
</dbReference>
<dbReference type="InterPro" id="IPR029010">
    <property type="entry name" value="ThuA-like"/>
</dbReference>
<proteinExistence type="predicted"/>
<keyword evidence="2" id="KW-0472">Membrane</keyword>
<dbReference type="Pfam" id="PF06283">
    <property type="entry name" value="ThuA"/>
    <property type="match status" value="1"/>
</dbReference>
<evidence type="ECO:0000259" key="3">
    <source>
        <dbReference type="Pfam" id="PF06283"/>
    </source>
</evidence>
<accession>A0ABP1E9Y6</accession>
<keyword evidence="2" id="KW-1133">Transmembrane helix</keyword>
<evidence type="ECO:0000313" key="4">
    <source>
        <dbReference type="EMBL" id="CAL1716024.1"/>
    </source>
</evidence>
<dbReference type="PANTHER" id="PTHR40469:SF2">
    <property type="entry name" value="GALACTOSE-BINDING DOMAIN-LIKE SUPERFAMILY PROTEIN"/>
    <property type="match status" value="1"/>
</dbReference>
<gene>
    <name evidence="4" type="ORF">GFSPODELE1_LOCUS10543</name>
</gene>
<organism evidence="4 5">
    <name type="scientific">Somion occarium</name>
    <dbReference type="NCBI Taxonomy" id="3059160"/>
    <lineage>
        <taxon>Eukaryota</taxon>
        <taxon>Fungi</taxon>
        <taxon>Dikarya</taxon>
        <taxon>Basidiomycota</taxon>
        <taxon>Agaricomycotina</taxon>
        <taxon>Agaricomycetes</taxon>
        <taxon>Polyporales</taxon>
        <taxon>Cerrenaceae</taxon>
        <taxon>Somion</taxon>
    </lineage>
</organism>
<feature type="region of interest" description="Disordered" evidence="1">
    <location>
        <begin position="216"/>
        <end position="247"/>
    </location>
</feature>
<name>A0ABP1E9Y6_9APHY</name>
<protein>
    <recommendedName>
        <fullName evidence="3">ThuA-like domain-containing protein</fullName>
    </recommendedName>
</protein>
<dbReference type="InterPro" id="IPR029062">
    <property type="entry name" value="Class_I_gatase-like"/>
</dbReference>
<dbReference type="Gene3D" id="3.40.50.880">
    <property type="match status" value="1"/>
</dbReference>
<keyword evidence="5" id="KW-1185">Reference proteome</keyword>
<reference evidence="5" key="1">
    <citation type="submission" date="2024-04" db="EMBL/GenBank/DDBJ databases">
        <authorList>
            <person name="Shaw F."/>
            <person name="Minotto A."/>
        </authorList>
    </citation>
    <scope>NUCLEOTIDE SEQUENCE [LARGE SCALE GENOMIC DNA]</scope>
</reference>
<evidence type="ECO:0000256" key="1">
    <source>
        <dbReference type="SAM" id="MobiDB-lite"/>
    </source>
</evidence>
<dbReference type="PANTHER" id="PTHR40469">
    <property type="entry name" value="SECRETED GLYCOSYL HYDROLASE"/>
    <property type="match status" value="1"/>
</dbReference>
<feature type="compositionally biased region" description="Low complexity" evidence="1">
    <location>
        <begin position="220"/>
        <end position="243"/>
    </location>
</feature>
<keyword evidence="2" id="KW-0812">Transmembrane</keyword>
<evidence type="ECO:0000313" key="5">
    <source>
        <dbReference type="Proteomes" id="UP001497453"/>
    </source>
</evidence>
<evidence type="ECO:0000256" key="2">
    <source>
        <dbReference type="SAM" id="Phobius"/>
    </source>
</evidence>